<protein>
    <submittedName>
        <fullName evidence="1">Uncharacterized protein</fullName>
    </submittedName>
</protein>
<gene>
    <name evidence="1" type="ORF">GSLYS_00006882001</name>
</gene>
<dbReference type="GO" id="GO:0000775">
    <property type="term" value="C:chromosome, centromeric region"/>
    <property type="evidence" value="ECO:0007669"/>
    <property type="project" value="InterPro"/>
</dbReference>
<accession>A0AAV2HHI4</accession>
<dbReference type="EMBL" id="CAXITT010000126">
    <property type="protein sequence ID" value="CAL1532864.1"/>
    <property type="molecule type" value="Genomic_DNA"/>
</dbReference>
<evidence type="ECO:0000313" key="1">
    <source>
        <dbReference type="EMBL" id="CAL1532864.1"/>
    </source>
</evidence>
<dbReference type="GO" id="GO:0005634">
    <property type="term" value="C:nucleus"/>
    <property type="evidence" value="ECO:0007669"/>
    <property type="project" value="InterPro"/>
</dbReference>
<dbReference type="GO" id="GO:0000278">
    <property type="term" value="P:mitotic cell cycle"/>
    <property type="evidence" value="ECO:0007669"/>
    <property type="project" value="InterPro"/>
</dbReference>
<name>A0AAV2HHI4_LYMST</name>
<reference evidence="1 2" key="1">
    <citation type="submission" date="2024-04" db="EMBL/GenBank/DDBJ databases">
        <authorList>
            <consortium name="Genoscope - CEA"/>
            <person name="William W."/>
        </authorList>
    </citation>
    <scope>NUCLEOTIDE SEQUENCE [LARGE SCALE GENOMIC DNA]</scope>
</reference>
<evidence type="ECO:0000313" key="2">
    <source>
        <dbReference type="Proteomes" id="UP001497497"/>
    </source>
</evidence>
<dbReference type="AlphaFoldDB" id="A0AAV2HHI4"/>
<dbReference type="Proteomes" id="UP001497497">
    <property type="component" value="Unassembled WGS sequence"/>
</dbReference>
<proteinExistence type="predicted"/>
<sequence length="82" mass="9315">MTLLNGMFNAICDQYGEGLKAFCTTCSQQFQGAMSDKQLRQARHSVSQLIDHDISSMFDNLESYLLERMLTIPESVVFSEDK</sequence>
<organism evidence="1 2">
    <name type="scientific">Lymnaea stagnalis</name>
    <name type="common">Great pond snail</name>
    <name type="synonym">Helix stagnalis</name>
    <dbReference type="NCBI Taxonomy" id="6523"/>
    <lineage>
        <taxon>Eukaryota</taxon>
        <taxon>Metazoa</taxon>
        <taxon>Spiralia</taxon>
        <taxon>Lophotrochozoa</taxon>
        <taxon>Mollusca</taxon>
        <taxon>Gastropoda</taxon>
        <taxon>Heterobranchia</taxon>
        <taxon>Euthyneura</taxon>
        <taxon>Panpulmonata</taxon>
        <taxon>Hygrophila</taxon>
        <taxon>Lymnaeoidea</taxon>
        <taxon>Lymnaeidae</taxon>
        <taxon>Lymnaea</taxon>
    </lineage>
</organism>
<keyword evidence="2" id="KW-1185">Reference proteome</keyword>
<comment type="caution">
    <text evidence="1">The sequence shown here is derived from an EMBL/GenBank/DDBJ whole genome shotgun (WGS) entry which is preliminary data.</text>
</comment>